<reference evidence="11" key="1">
    <citation type="journal article" date="2019" name="Int. J. Syst. Evol. Microbiol.">
        <title>The Global Catalogue of Microorganisms (GCM) 10K type strain sequencing project: providing services to taxonomists for standard genome sequencing and annotation.</title>
        <authorList>
            <consortium name="The Broad Institute Genomics Platform"/>
            <consortium name="The Broad Institute Genome Sequencing Center for Infectious Disease"/>
            <person name="Wu L."/>
            <person name="Ma J."/>
        </authorList>
    </citation>
    <scope>NUCLEOTIDE SEQUENCE [LARGE SCALE GENOMIC DNA]</scope>
    <source>
        <strain evidence="11">KCTC 22209</strain>
    </source>
</reference>
<name>A0ABW5YZ62_9SPHI</name>
<dbReference type="RefSeq" id="WP_380921410.1">
    <property type="nucleotide sequence ID" value="NZ_JBHUPE010000005.1"/>
</dbReference>
<feature type="transmembrane region" description="Helical" evidence="9">
    <location>
        <begin position="453"/>
        <end position="475"/>
    </location>
</feature>
<evidence type="ECO:0000256" key="7">
    <source>
        <dbReference type="ARBA" id="ARBA00022989"/>
    </source>
</evidence>
<dbReference type="Gene3D" id="3.30.70.1430">
    <property type="entry name" value="Multidrug efflux transporter AcrB pore domain"/>
    <property type="match status" value="2"/>
</dbReference>
<dbReference type="Gene3D" id="3.30.70.1440">
    <property type="entry name" value="Multidrug efflux transporter AcrB pore domain"/>
    <property type="match status" value="1"/>
</dbReference>
<dbReference type="SUPFAM" id="SSF82714">
    <property type="entry name" value="Multidrug efflux transporter AcrB TolC docking domain, DN and DC subdomains"/>
    <property type="match status" value="2"/>
</dbReference>
<dbReference type="InterPro" id="IPR001036">
    <property type="entry name" value="Acrflvin-R"/>
</dbReference>
<accession>A0ABW5YZ62</accession>
<feature type="transmembrane region" description="Helical" evidence="9">
    <location>
        <begin position="941"/>
        <end position="966"/>
    </location>
</feature>
<feature type="transmembrane region" description="Helical" evidence="9">
    <location>
        <begin position="27"/>
        <end position="49"/>
    </location>
</feature>
<evidence type="ECO:0000256" key="2">
    <source>
        <dbReference type="ARBA" id="ARBA00010942"/>
    </source>
</evidence>
<evidence type="ECO:0000256" key="3">
    <source>
        <dbReference type="ARBA" id="ARBA00022448"/>
    </source>
</evidence>
<evidence type="ECO:0000313" key="11">
    <source>
        <dbReference type="Proteomes" id="UP001597509"/>
    </source>
</evidence>
<evidence type="ECO:0000256" key="5">
    <source>
        <dbReference type="ARBA" id="ARBA00022519"/>
    </source>
</evidence>
<keyword evidence="7 9" id="KW-1133">Transmembrane helix</keyword>
<gene>
    <name evidence="10" type="ORF">ACFS6I_13740</name>
</gene>
<feature type="transmembrane region" description="Helical" evidence="9">
    <location>
        <begin position="1018"/>
        <end position="1044"/>
    </location>
</feature>
<dbReference type="Gene3D" id="3.30.70.1320">
    <property type="entry name" value="Multidrug efflux transporter AcrB pore domain like"/>
    <property type="match status" value="1"/>
</dbReference>
<feature type="transmembrane region" description="Helical" evidence="9">
    <location>
        <begin position="407"/>
        <end position="432"/>
    </location>
</feature>
<dbReference type="SUPFAM" id="SSF82693">
    <property type="entry name" value="Multidrug efflux transporter AcrB pore domain, PN1, PN2, PC1 and PC2 subdomains"/>
    <property type="match status" value="4"/>
</dbReference>
<dbReference type="InterPro" id="IPR004764">
    <property type="entry name" value="MdtF-like"/>
</dbReference>
<evidence type="ECO:0000256" key="1">
    <source>
        <dbReference type="ARBA" id="ARBA00004429"/>
    </source>
</evidence>
<organism evidence="10 11">
    <name type="scientific">Sphingobacterium anhuiense</name>
    <dbReference type="NCBI Taxonomy" id="493780"/>
    <lineage>
        <taxon>Bacteria</taxon>
        <taxon>Pseudomonadati</taxon>
        <taxon>Bacteroidota</taxon>
        <taxon>Sphingobacteriia</taxon>
        <taxon>Sphingobacteriales</taxon>
        <taxon>Sphingobacteriaceae</taxon>
        <taxon>Sphingobacterium</taxon>
    </lineage>
</organism>
<evidence type="ECO:0000313" key="10">
    <source>
        <dbReference type="EMBL" id="MFD2904998.1"/>
    </source>
</evidence>
<comment type="similarity">
    <text evidence="2">Belongs to the resistance-nodulation-cell division (RND) (TC 2.A.6) family.</text>
</comment>
<evidence type="ECO:0000256" key="6">
    <source>
        <dbReference type="ARBA" id="ARBA00022692"/>
    </source>
</evidence>
<keyword evidence="11" id="KW-1185">Reference proteome</keyword>
<dbReference type="EMBL" id="JBHUPE010000005">
    <property type="protein sequence ID" value="MFD2904998.1"/>
    <property type="molecule type" value="Genomic_DNA"/>
</dbReference>
<feature type="transmembrane region" description="Helical" evidence="9">
    <location>
        <begin position="886"/>
        <end position="904"/>
    </location>
</feature>
<dbReference type="Pfam" id="PF00873">
    <property type="entry name" value="ACR_tran"/>
    <property type="match status" value="1"/>
</dbReference>
<dbReference type="PANTHER" id="PTHR32063:SF9">
    <property type="entry name" value="SIMILAR TO MULTIDRUG RESISTANCE PROTEIN MEXB"/>
    <property type="match status" value="1"/>
</dbReference>
<proteinExistence type="inferred from homology"/>
<keyword evidence="4" id="KW-1003">Cell membrane</keyword>
<keyword evidence="8 9" id="KW-0472">Membrane</keyword>
<feature type="transmembrane region" description="Helical" evidence="9">
    <location>
        <begin position="381"/>
        <end position="401"/>
    </location>
</feature>
<dbReference type="InterPro" id="IPR027463">
    <property type="entry name" value="AcrB_DN_DC_subdom"/>
</dbReference>
<keyword evidence="5" id="KW-0997">Cell inner membrane</keyword>
<feature type="transmembrane region" description="Helical" evidence="9">
    <location>
        <begin position="987"/>
        <end position="1006"/>
    </location>
</feature>
<dbReference type="NCBIfam" id="TIGR00915">
    <property type="entry name" value="2A0602"/>
    <property type="match status" value="1"/>
</dbReference>
<feature type="transmembrane region" description="Helical" evidence="9">
    <location>
        <begin position="355"/>
        <end position="374"/>
    </location>
</feature>
<keyword evidence="6 9" id="KW-0812">Transmembrane</keyword>
<comment type="subcellular location">
    <subcellularLocation>
        <location evidence="1">Cell inner membrane</location>
        <topology evidence="1">Multi-pass membrane protein</topology>
    </subcellularLocation>
</comment>
<dbReference type="Gene3D" id="3.30.2090.10">
    <property type="entry name" value="Multidrug efflux transporter AcrB TolC docking domain, DN and DC subdomains"/>
    <property type="match status" value="2"/>
</dbReference>
<protein>
    <submittedName>
        <fullName evidence="10">Efflux RND transporter permease subunit</fullName>
    </submittedName>
</protein>
<keyword evidence="3" id="KW-0813">Transport</keyword>
<feature type="transmembrane region" description="Helical" evidence="9">
    <location>
        <begin position="487"/>
        <end position="512"/>
    </location>
</feature>
<sequence>MACKFNLVLYPQNNREEMLKKFIENPVLSTVISIIIVMLGILGLMSLPISQYPEIAPPTVVVTASYQGANANVVMKSVIIPLEEQINGVENMTYMTSTGSNNGTATITIFFKQGTNADMAAVNVQNRVSKATSLLPAEVIKAGITTSKQLSSTAFSFLLYSKDGKYDRKFLDNYLRINIMPQMKRVEGVGATEIYSDQEYSMRIWLKPDVMATHGLIPEDIMAALKEQNIEAAPGKIGENSRQSLQYALKYTGRLEDPEQFENIILKNGVAGDYLRLKEVADIEFGALDYTTSLITQGKLSSGGAISQISGSNARDLIIACENILKEASKDFPPGVEYHTFLNANDFLDASVEKVIYTIIEAFILVFLVVFLFLQDLRSTLIPAIAVPVAIIGTFFFLKLFGFTINLLTLFALVLAIGIVVDDAIVVVEAVHAKLDQGAKSAKKATLHAMSEISGAIISITLIMSAVFVPVTFITGSAGVFYKQFGLTLAVAIIISAINALTLSPALCALLLKPHVADVEKPKGFLPKFFTSFNVAFEVVTNKYIGVVRLLIRHKWISFVGIATFALVCYFLVKTTPTGFVPNEDGGAIYGNVVLPPASTLERTEKIAFEVDSIARSIPEVELSSTLSGMDLLHGTGGSYGALFIRLKPWKERAGKEKSAAAVVQKLFQKTAHIKEASIIFFAAPTLQGFGNSNGFELQLQDKTGGNYLQFNKNIDTFIGALNQRPEINYATSSFNIGFPELEINVNVAQCKAAGVSVNTVLTTLQGYFGGIYASDLNRFGKQYRVMMQAGADYRAKEEDINKIYVRTLKGNMAPISEFVTLKKTYGPEFIQRFNLFTSSTITGIPNEGYSSGDAIKAIEETAAQTLDRGYAYEFSGLTREELSSGSQTVLIFSLCLLFIYFLLSAQYKSYILPLSVLLSLPIGLAGAFIFAKLFAVDNNIFLQISLIMLIGLLAKNAILIVEFALLHRLSGRTLVQSAIYGAKSRLRPILMTSFAFIFGLIPLMLATGAGALSNKSIGTAAVGGMLIGTVFGVFVIPILFIVFQALQEKLFGVKEPSHTARILEDEQ</sequence>
<dbReference type="PRINTS" id="PR00702">
    <property type="entry name" value="ACRIFLAVINRP"/>
</dbReference>
<evidence type="ECO:0000256" key="8">
    <source>
        <dbReference type="ARBA" id="ARBA00023136"/>
    </source>
</evidence>
<feature type="transmembrane region" description="Helical" evidence="9">
    <location>
        <begin position="556"/>
        <end position="573"/>
    </location>
</feature>
<evidence type="ECO:0000256" key="9">
    <source>
        <dbReference type="SAM" id="Phobius"/>
    </source>
</evidence>
<dbReference type="Gene3D" id="1.20.1640.10">
    <property type="entry name" value="Multidrug efflux transporter AcrB transmembrane domain"/>
    <property type="match status" value="2"/>
</dbReference>
<evidence type="ECO:0000256" key="4">
    <source>
        <dbReference type="ARBA" id="ARBA00022475"/>
    </source>
</evidence>
<dbReference type="Proteomes" id="UP001597509">
    <property type="component" value="Unassembled WGS sequence"/>
</dbReference>
<feature type="transmembrane region" description="Helical" evidence="9">
    <location>
        <begin position="911"/>
        <end position="935"/>
    </location>
</feature>
<dbReference type="PANTHER" id="PTHR32063">
    <property type="match status" value="1"/>
</dbReference>
<dbReference type="SUPFAM" id="SSF82866">
    <property type="entry name" value="Multidrug efflux transporter AcrB transmembrane domain"/>
    <property type="match status" value="2"/>
</dbReference>
<comment type="caution">
    <text evidence="10">The sequence shown here is derived from an EMBL/GenBank/DDBJ whole genome shotgun (WGS) entry which is preliminary data.</text>
</comment>